<name>A0AAV7G3T4_DENCH</name>
<gene>
    <name evidence="1" type="ORF">IEQ34_021035</name>
</gene>
<keyword evidence="2" id="KW-1185">Reference proteome</keyword>
<dbReference type="AlphaFoldDB" id="A0AAV7G3T4"/>
<comment type="caution">
    <text evidence="1">The sequence shown here is derived from an EMBL/GenBank/DDBJ whole genome shotgun (WGS) entry which is preliminary data.</text>
</comment>
<dbReference type="EMBL" id="JAGFBR010000018">
    <property type="protein sequence ID" value="KAH0450343.1"/>
    <property type="molecule type" value="Genomic_DNA"/>
</dbReference>
<dbReference type="Proteomes" id="UP000775213">
    <property type="component" value="Unassembled WGS sequence"/>
</dbReference>
<proteinExistence type="predicted"/>
<evidence type="ECO:0000313" key="1">
    <source>
        <dbReference type="EMBL" id="KAH0450343.1"/>
    </source>
</evidence>
<evidence type="ECO:0000313" key="2">
    <source>
        <dbReference type="Proteomes" id="UP000775213"/>
    </source>
</evidence>
<sequence length="93" mass="10264">MQTNLDLPTSCAACPERPRQATRLRSAIGQPSTLARHLLLPFLDKNLAPYRSPTPGSDTNCRILEEFVGNGYNDQERNVEETPIFGAIAPELP</sequence>
<accession>A0AAV7G3T4</accession>
<reference evidence="1 2" key="1">
    <citation type="journal article" date="2021" name="Hortic Res">
        <title>Chromosome-scale assembly of the Dendrobium chrysotoxum genome enhances the understanding of orchid evolution.</title>
        <authorList>
            <person name="Zhang Y."/>
            <person name="Zhang G.Q."/>
            <person name="Zhang D."/>
            <person name="Liu X.D."/>
            <person name="Xu X.Y."/>
            <person name="Sun W.H."/>
            <person name="Yu X."/>
            <person name="Zhu X."/>
            <person name="Wang Z.W."/>
            <person name="Zhao X."/>
            <person name="Zhong W.Y."/>
            <person name="Chen H."/>
            <person name="Yin W.L."/>
            <person name="Huang T."/>
            <person name="Niu S.C."/>
            <person name="Liu Z.J."/>
        </authorList>
    </citation>
    <scope>NUCLEOTIDE SEQUENCE [LARGE SCALE GENOMIC DNA]</scope>
    <source>
        <strain evidence="1">Lindl</strain>
    </source>
</reference>
<protein>
    <submittedName>
        <fullName evidence="1">Uncharacterized protein</fullName>
    </submittedName>
</protein>
<organism evidence="1 2">
    <name type="scientific">Dendrobium chrysotoxum</name>
    <name type="common">Orchid</name>
    <dbReference type="NCBI Taxonomy" id="161865"/>
    <lineage>
        <taxon>Eukaryota</taxon>
        <taxon>Viridiplantae</taxon>
        <taxon>Streptophyta</taxon>
        <taxon>Embryophyta</taxon>
        <taxon>Tracheophyta</taxon>
        <taxon>Spermatophyta</taxon>
        <taxon>Magnoliopsida</taxon>
        <taxon>Liliopsida</taxon>
        <taxon>Asparagales</taxon>
        <taxon>Orchidaceae</taxon>
        <taxon>Epidendroideae</taxon>
        <taxon>Malaxideae</taxon>
        <taxon>Dendrobiinae</taxon>
        <taxon>Dendrobium</taxon>
    </lineage>
</organism>